<sequence>MDNDFINGIIISYTKILKELKVIKEEIFYLKNSQNKYLENLNLKNIKYNIFDKSNNKDFIYKQTAIKKNNIKNNTTNLKNKDVNYKQTAYTESKVKNNSIILNKHNDLSSKKINNNIKTNKNKNMTPNLSNNIINKQNNQIKNINNRRIYDKVEIRKNIINSKKN</sequence>
<dbReference type="VEuPathDB" id="MicrosporidiaDB:NAPIS_ORF01792"/>
<evidence type="ECO:0000313" key="2">
    <source>
        <dbReference type="Proteomes" id="UP000053780"/>
    </source>
</evidence>
<dbReference type="HOGENOM" id="CLU_1611266_0_0_1"/>
<gene>
    <name evidence="1" type="ORF">NAPIS_ORF01792</name>
</gene>
<dbReference type="EMBL" id="KE647265">
    <property type="protein sequence ID" value="EQB60637.1"/>
    <property type="molecule type" value="Genomic_DNA"/>
</dbReference>
<dbReference type="Proteomes" id="UP000053780">
    <property type="component" value="Unassembled WGS sequence"/>
</dbReference>
<name>T0KZD0_9MICR</name>
<accession>T0KZD0</accession>
<organism evidence="1 2">
    <name type="scientific">Vairimorpha apis BRL 01</name>
    <dbReference type="NCBI Taxonomy" id="1037528"/>
    <lineage>
        <taxon>Eukaryota</taxon>
        <taxon>Fungi</taxon>
        <taxon>Fungi incertae sedis</taxon>
        <taxon>Microsporidia</taxon>
        <taxon>Nosematidae</taxon>
        <taxon>Vairimorpha</taxon>
    </lineage>
</organism>
<evidence type="ECO:0000313" key="1">
    <source>
        <dbReference type="EMBL" id="EQB60637.1"/>
    </source>
</evidence>
<dbReference type="AlphaFoldDB" id="T0KZD0"/>
<keyword evidence="2" id="KW-1185">Reference proteome</keyword>
<proteinExistence type="predicted"/>
<reference evidence="1 2" key="1">
    <citation type="journal article" date="2013" name="BMC Genomics">
        <title>Genome sequencing and comparative genomics of honey bee microsporidia, Nosema apis reveal novel insights into host-parasite interactions.</title>
        <authorList>
            <person name="Chen Yp."/>
            <person name="Pettis J.S."/>
            <person name="Zhao Y."/>
            <person name="Liu X."/>
            <person name="Tallon L.J."/>
            <person name="Sadzewicz L.D."/>
            <person name="Li R."/>
            <person name="Zheng H."/>
            <person name="Huang S."/>
            <person name="Zhang X."/>
            <person name="Hamilton M.C."/>
            <person name="Pernal S.F."/>
            <person name="Melathopoulos A.P."/>
            <person name="Yan X."/>
            <person name="Evans J.D."/>
        </authorList>
    </citation>
    <scope>NUCLEOTIDE SEQUENCE [LARGE SCALE GENOMIC DNA]</scope>
    <source>
        <strain evidence="1 2">BRL 01</strain>
    </source>
</reference>
<protein>
    <submittedName>
        <fullName evidence="1">Uncharacterized protein</fullName>
    </submittedName>
</protein>